<evidence type="ECO:0000256" key="1">
    <source>
        <dbReference type="ARBA" id="ARBA00022679"/>
    </source>
</evidence>
<name>A0A383EQJ8_9ZZZZ</name>
<dbReference type="AlphaFoldDB" id="A0A383EQJ8"/>
<organism evidence="3">
    <name type="scientific">marine metagenome</name>
    <dbReference type="NCBI Taxonomy" id="408172"/>
    <lineage>
        <taxon>unclassified sequences</taxon>
        <taxon>metagenomes</taxon>
        <taxon>ecological metagenomes</taxon>
    </lineage>
</organism>
<reference evidence="3" key="1">
    <citation type="submission" date="2018-05" db="EMBL/GenBank/DDBJ databases">
        <authorList>
            <person name="Lanie J.A."/>
            <person name="Ng W.-L."/>
            <person name="Kazmierczak K.M."/>
            <person name="Andrzejewski T.M."/>
            <person name="Davidsen T.M."/>
            <person name="Wayne K.J."/>
            <person name="Tettelin H."/>
            <person name="Glass J.I."/>
            <person name="Rusch D."/>
            <person name="Podicherti R."/>
            <person name="Tsui H.-C.T."/>
            <person name="Winkler M.E."/>
        </authorList>
    </citation>
    <scope>NUCLEOTIDE SEQUENCE</scope>
</reference>
<keyword evidence="1" id="KW-0808">Transferase</keyword>
<feature type="domain" description="Glycosyltransferase subfamily 4-like N-terminal" evidence="2">
    <location>
        <begin position="16"/>
        <end position="176"/>
    </location>
</feature>
<dbReference type="PANTHER" id="PTHR46401:SF2">
    <property type="entry name" value="GLYCOSYLTRANSFERASE WBBK-RELATED"/>
    <property type="match status" value="1"/>
</dbReference>
<feature type="non-terminal residue" evidence="3">
    <location>
        <position position="230"/>
    </location>
</feature>
<gene>
    <name evidence="3" type="ORF">METZ01_LOCUS511202</name>
</gene>
<dbReference type="Gene3D" id="3.40.50.2000">
    <property type="entry name" value="Glycogen Phosphorylase B"/>
    <property type="match status" value="1"/>
</dbReference>
<evidence type="ECO:0000313" key="3">
    <source>
        <dbReference type="EMBL" id="SVE58348.1"/>
    </source>
</evidence>
<dbReference type="GO" id="GO:0016757">
    <property type="term" value="F:glycosyltransferase activity"/>
    <property type="evidence" value="ECO:0007669"/>
    <property type="project" value="TreeGrafter"/>
</dbReference>
<dbReference type="SUPFAM" id="SSF53756">
    <property type="entry name" value="UDP-Glycosyltransferase/glycogen phosphorylase"/>
    <property type="match status" value="1"/>
</dbReference>
<proteinExistence type="predicted"/>
<dbReference type="Pfam" id="PF13439">
    <property type="entry name" value="Glyco_transf_4"/>
    <property type="match status" value="1"/>
</dbReference>
<accession>A0A383EQJ8</accession>
<dbReference type="EMBL" id="UINC01227455">
    <property type="protein sequence ID" value="SVE58348.1"/>
    <property type="molecule type" value="Genomic_DNA"/>
</dbReference>
<feature type="non-terminal residue" evidence="3">
    <location>
        <position position="1"/>
    </location>
</feature>
<sequence length="230" mass="27066">HNMKIALSTLSGISYGGVTFYINLIPALSRADISNQYIIFSTKKGNQLFGINNRNFKCVIVNNIVKYPIFRFFWEQCVLPFKLKKMNIDIYYSAKNINILFSPVKTIIAIRNMEPFFYKQYINRLSLNIYSFLRYYFTRISMIRANKIIVVSEYTKKYLGQNYPNIKHKLHLVYNGNPVLIESRNNKKIYQVKGDYILTASKFVPYANQLSLLKGYNYLNNQIDDLPPLW</sequence>
<evidence type="ECO:0000259" key="2">
    <source>
        <dbReference type="Pfam" id="PF13439"/>
    </source>
</evidence>
<dbReference type="PANTHER" id="PTHR46401">
    <property type="entry name" value="GLYCOSYLTRANSFERASE WBBK-RELATED"/>
    <property type="match status" value="1"/>
</dbReference>
<dbReference type="InterPro" id="IPR028098">
    <property type="entry name" value="Glyco_trans_4-like_N"/>
</dbReference>
<protein>
    <recommendedName>
        <fullName evidence="2">Glycosyltransferase subfamily 4-like N-terminal domain-containing protein</fullName>
    </recommendedName>
</protein>